<evidence type="ECO:0000259" key="1">
    <source>
        <dbReference type="Pfam" id="PF01498"/>
    </source>
</evidence>
<keyword evidence="3" id="KW-1185">Reference proteome</keyword>
<dbReference type="Pfam" id="PF01498">
    <property type="entry name" value="HTH_Tnp_Tc3_2"/>
    <property type="match status" value="1"/>
</dbReference>
<dbReference type="GO" id="GO:0003677">
    <property type="term" value="F:DNA binding"/>
    <property type="evidence" value="ECO:0007669"/>
    <property type="project" value="InterPro"/>
</dbReference>
<name>A0A0C9SVT9_PAXIN</name>
<dbReference type="AlphaFoldDB" id="A0A0C9SVT9"/>
<dbReference type="InterPro" id="IPR002492">
    <property type="entry name" value="Transposase_Tc1-like"/>
</dbReference>
<sequence>LLGTIRKAPDLYLDELQEMLATSCGVNVSRTTVWRALRRQGLTMKKVCSCTVVMPWHVSDCYRSLVLLRNGPLRNVSNI</sequence>
<feature type="non-terminal residue" evidence="2">
    <location>
        <position position="1"/>
    </location>
</feature>
<organism evidence="2 3">
    <name type="scientific">Paxillus involutus ATCC 200175</name>
    <dbReference type="NCBI Taxonomy" id="664439"/>
    <lineage>
        <taxon>Eukaryota</taxon>
        <taxon>Fungi</taxon>
        <taxon>Dikarya</taxon>
        <taxon>Basidiomycota</taxon>
        <taxon>Agaricomycotina</taxon>
        <taxon>Agaricomycetes</taxon>
        <taxon>Agaricomycetidae</taxon>
        <taxon>Boletales</taxon>
        <taxon>Paxilineae</taxon>
        <taxon>Paxillaceae</taxon>
        <taxon>Paxillus</taxon>
    </lineage>
</organism>
<dbReference type="Proteomes" id="UP000053647">
    <property type="component" value="Unassembled WGS sequence"/>
</dbReference>
<dbReference type="GO" id="GO:0006313">
    <property type="term" value="P:DNA transposition"/>
    <property type="evidence" value="ECO:0007669"/>
    <property type="project" value="InterPro"/>
</dbReference>
<accession>A0A0C9SVT9</accession>
<gene>
    <name evidence="2" type="ORF">PAXINDRAFT_91432</name>
</gene>
<reference evidence="3" key="2">
    <citation type="submission" date="2015-01" db="EMBL/GenBank/DDBJ databases">
        <title>Evolutionary Origins and Diversification of the Mycorrhizal Mutualists.</title>
        <authorList>
            <consortium name="DOE Joint Genome Institute"/>
            <consortium name="Mycorrhizal Genomics Consortium"/>
            <person name="Kohler A."/>
            <person name="Kuo A."/>
            <person name="Nagy L.G."/>
            <person name="Floudas D."/>
            <person name="Copeland A."/>
            <person name="Barry K.W."/>
            <person name="Cichocki N."/>
            <person name="Veneault-Fourrey C."/>
            <person name="LaButti K."/>
            <person name="Lindquist E.A."/>
            <person name="Lipzen A."/>
            <person name="Lundell T."/>
            <person name="Morin E."/>
            <person name="Murat C."/>
            <person name="Riley R."/>
            <person name="Ohm R."/>
            <person name="Sun H."/>
            <person name="Tunlid A."/>
            <person name="Henrissat B."/>
            <person name="Grigoriev I.V."/>
            <person name="Hibbett D.S."/>
            <person name="Martin F."/>
        </authorList>
    </citation>
    <scope>NUCLEOTIDE SEQUENCE [LARGE SCALE GENOMIC DNA]</scope>
    <source>
        <strain evidence="3">ATCC 200175</strain>
    </source>
</reference>
<evidence type="ECO:0000313" key="2">
    <source>
        <dbReference type="EMBL" id="KIJ06820.1"/>
    </source>
</evidence>
<dbReference type="EMBL" id="KN820142">
    <property type="protein sequence ID" value="KIJ06820.1"/>
    <property type="molecule type" value="Genomic_DNA"/>
</dbReference>
<reference evidence="2 3" key="1">
    <citation type="submission" date="2014-06" db="EMBL/GenBank/DDBJ databases">
        <authorList>
            <consortium name="DOE Joint Genome Institute"/>
            <person name="Kuo A."/>
            <person name="Kohler A."/>
            <person name="Nagy L.G."/>
            <person name="Floudas D."/>
            <person name="Copeland A."/>
            <person name="Barry K.W."/>
            <person name="Cichocki N."/>
            <person name="Veneault-Fourrey C."/>
            <person name="LaButti K."/>
            <person name="Lindquist E.A."/>
            <person name="Lipzen A."/>
            <person name="Lundell T."/>
            <person name="Morin E."/>
            <person name="Murat C."/>
            <person name="Sun H."/>
            <person name="Tunlid A."/>
            <person name="Henrissat B."/>
            <person name="Grigoriev I.V."/>
            <person name="Hibbett D.S."/>
            <person name="Martin F."/>
            <person name="Nordberg H.P."/>
            <person name="Cantor M.N."/>
            <person name="Hua S.X."/>
        </authorList>
    </citation>
    <scope>NUCLEOTIDE SEQUENCE [LARGE SCALE GENOMIC DNA]</scope>
    <source>
        <strain evidence="2 3">ATCC 200175</strain>
    </source>
</reference>
<evidence type="ECO:0000313" key="3">
    <source>
        <dbReference type="Proteomes" id="UP000053647"/>
    </source>
</evidence>
<dbReference type="HOGENOM" id="CLU_177178_2_0_1"/>
<proteinExistence type="predicted"/>
<feature type="domain" description="Transposase Tc1-like" evidence="1">
    <location>
        <begin position="2"/>
        <end position="46"/>
    </location>
</feature>
<dbReference type="OrthoDB" id="3203937at2759"/>
<protein>
    <recommendedName>
        <fullName evidence="1">Transposase Tc1-like domain-containing protein</fullName>
    </recommendedName>
</protein>
<dbReference type="GO" id="GO:0015074">
    <property type="term" value="P:DNA integration"/>
    <property type="evidence" value="ECO:0007669"/>
    <property type="project" value="InterPro"/>
</dbReference>